<gene>
    <name evidence="5" type="ORF">D9615_003339</name>
</gene>
<feature type="region of interest" description="Disordered" evidence="2">
    <location>
        <begin position="162"/>
        <end position="181"/>
    </location>
</feature>
<dbReference type="OrthoDB" id="2432613at2759"/>
<protein>
    <recommendedName>
        <fullName evidence="4">Yeast cell wall synthesis Kre9/Knh1-like N-terminal domain-containing protein</fullName>
    </recommendedName>
</protein>
<dbReference type="GO" id="GO:0042546">
    <property type="term" value="P:cell wall biogenesis"/>
    <property type="evidence" value="ECO:0007669"/>
    <property type="project" value="InterPro"/>
</dbReference>
<dbReference type="InterPro" id="IPR045328">
    <property type="entry name" value="Kre9/Knh1"/>
</dbReference>
<proteinExistence type="predicted"/>
<keyword evidence="1 3" id="KW-0732">Signal</keyword>
<dbReference type="InterPro" id="IPR018466">
    <property type="entry name" value="Kre9/Knh1-like_N"/>
</dbReference>
<evidence type="ECO:0000256" key="3">
    <source>
        <dbReference type="SAM" id="SignalP"/>
    </source>
</evidence>
<reference evidence="5 6" key="1">
    <citation type="journal article" date="2020" name="ISME J.">
        <title>Uncovering the hidden diversity of litter-decomposition mechanisms in mushroom-forming fungi.</title>
        <authorList>
            <person name="Floudas D."/>
            <person name="Bentzer J."/>
            <person name="Ahren D."/>
            <person name="Johansson T."/>
            <person name="Persson P."/>
            <person name="Tunlid A."/>
        </authorList>
    </citation>
    <scope>NUCLEOTIDE SEQUENCE [LARGE SCALE GENOMIC DNA]</scope>
    <source>
        <strain evidence="5 6">CBS 661.87</strain>
    </source>
</reference>
<keyword evidence="6" id="KW-1185">Reference proteome</keyword>
<evidence type="ECO:0000313" key="6">
    <source>
        <dbReference type="Proteomes" id="UP000565441"/>
    </source>
</evidence>
<name>A0A8H5HJ48_9AGAR</name>
<evidence type="ECO:0000313" key="5">
    <source>
        <dbReference type="EMBL" id="KAF5384250.1"/>
    </source>
</evidence>
<dbReference type="EMBL" id="JAACJP010000005">
    <property type="protein sequence ID" value="KAF5384250.1"/>
    <property type="molecule type" value="Genomic_DNA"/>
</dbReference>
<comment type="caution">
    <text evidence="5">The sequence shown here is derived from an EMBL/GenBank/DDBJ whole genome shotgun (WGS) entry which is preliminary data.</text>
</comment>
<feature type="domain" description="Yeast cell wall synthesis Kre9/Knh1-like N-terminal" evidence="4">
    <location>
        <begin position="23"/>
        <end position="114"/>
    </location>
</feature>
<accession>A0A8H5HJ48</accession>
<dbReference type="PANTHER" id="PTHR28154:SF1">
    <property type="entry name" value="CELL WALL SYNTHESIS PROTEIN KNH1-RELATED"/>
    <property type="match status" value="1"/>
</dbReference>
<organism evidence="5 6">
    <name type="scientific">Tricholomella constricta</name>
    <dbReference type="NCBI Taxonomy" id="117010"/>
    <lineage>
        <taxon>Eukaryota</taxon>
        <taxon>Fungi</taxon>
        <taxon>Dikarya</taxon>
        <taxon>Basidiomycota</taxon>
        <taxon>Agaricomycotina</taxon>
        <taxon>Agaricomycetes</taxon>
        <taxon>Agaricomycetidae</taxon>
        <taxon>Agaricales</taxon>
        <taxon>Tricholomatineae</taxon>
        <taxon>Lyophyllaceae</taxon>
        <taxon>Tricholomella</taxon>
    </lineage>
</organism>
<evidence type="ECO:0000259" key="4">
    <source>
        <dbReference type="Pfam" id="PF10342"/>
    </source>
</evidence>
<feature type="signal peptide" evidence="3">
    <location>
        <begin position="1"/>
        <end position="17"/>
    </location>
</feature>
<feature type="chain" id="PRO_5034214755" description="Yeast cell wall synthesis Kre9/Knh1-like N-terminal domain-containing protein" evidence="3">
    <location>
        <begin position="18"/>
        <end position="211"/>
    </location>
</feature>
<dbReference type="Pfam" id="PF10342">
    <property type="entry name" value="Kre9_KNH"/>
    <property type="match status" value="1"/>
</dbReference>
<evidence type="ECO:0000256" key="2">
    <source>
        <dbReference type="SAM" id="MobiDB-lite"/>
    </source>
</evidence>
<sequence>MFSRSLVALALAASALANVYTTSPTASTKFSGGKEATISWQDDGKAPSMKDFGPAKVSIYVGNAQQQTLLQTIVPSVDVSTTQSIQFTPDASIGPNSNEYFIRFESLSLKDAAQPQFPALAFSSKFEMDSMTGVFSAPVLDQIKGQSTAPLAGATVAPSKAATTSAAPTKASGTPTASKSAAASQTSNAALGTKAGWFGIVAGAVVGASMF</sequence>
<evidence type="ECO:0000256" key="1">
    <source>
        <dbReference type="ARBA" id="ARBA00022729"/>
    </source>
</evidence>
<dbReference type="PANTHER" id="PTHR28154">
    <property type="entry name" value="CELL WALL SYNTHESIS PROTEIN KNH1-RELATED"/>
    <property type="match status" value="1"/>
</dbReference>
<dbReference type="GO" id="GO:0006078">
    <property type="term" value="P:(1-&gt;6)-beta-D-glucan biosynthetic process"/>
    <property type="evidence" value="ECO:0007669"/>
    <property type="project" value="InterPro"/>
</dbReference>
<dbReference type="Proteomes" id="UP000565441">
    <property type="component" value="Unassembled WGS sequence"/>
</dbReference>
<dbReference type="AlphaFoldDB" id="A0A8H5HJ48"/>